<evidence type="ECO:0000256" key="3">
    <source>
        <dbReference type="ARBA" id="ARBA00023125"/>
    </source>
</evidence>
<dbReference type="InterPro" id="IPR020479">
    <property type="entry name" value="HD_metazoa"/>
</dbReference>
<proteinExistence type="evidence at transcript level"/>
<dbReference type="GO" id="GO:0005634">
    <property type="term" value="C:nucleus"/>
    <property type="evidence" value="ECO:0007669"/>
    <property type="project" value="UniProtKB-SubCell"/>
</dbReference>
<evidence type="ECO:0000256" key="5">
    <source>
        <dbReference type="ARBA" id="ARBA00023242"/>
    </source>
</evidence>
<dbReference type="InterPro" id="IPR017970">
    <property type="entry name" value="Homeobox_CS"/>
</dbReference>
<evidence type="ECO:0000256" key="1">
    <source>
        <dbReference type="ARBA" id="ARBA00004123"/>
    </source>
</evidence>
<dbReference type="InterPro" id="IPR001827">
    <property type="entry name" value="Homeobox_Antennapedia_CS"/>
</dbReference>
<keyword evidence="2" id="KW-0217">Developmental protein</keyword>
<gene>
    <name evidence="10" type="primary">Hox3</name>
</gene>
<organism evidence="10">
    <name type="scientific">Acanthochitona crinita</name>
    <name type="common">Chiton</name>
    <dbReference type="NCBI Taxonomy" id="126420"/>
    <lineage>
        <taxon>Eukaryota</taxon>
        <taxon>Metazoa</taxon>
        <taxon>Spiralia</taxon>
        <taxon>Lophotrochozoa</taxon>
        <taxon>Mollusca</taxon>
        <taxon>Polyplacophora</taxon>
        <taxon>Neoloricata</taxon>
        <taxon>Chitonida</taxon>
        <taxon>Acanthochitonina</taxon>
        <taxon>Acanthochitonidae</taxon>
        <taxon>Acanthochitona</taxon>
    </lineage>
</organism>
<comment type="subcellular location">
    <subcellularLocation>
        <location evidence="1 6 7">Nucleus</location>
    </subcellularLocation>
</comment>
<feature type="domain" description="Homeobox" evidence="9">
    <location>
        <begin position="168"/>
        <end position="228"/>
    </location>
</feature>
<protein>
    <submittedName>
        <fullName evidence="10">Homeobox hox 3</fullName>
    </submittedName>
</protein>
<dbReference type="PROSITE" id="PS00032">
    <property type="entry name" value="ANTENNAPEDIA"/>
    <property type="match status" value="1"/>
</dbReference>
<evidence type="ECO:0000256" key="6">
    <source>
        <dbReference type="PROSITE-ProRule" id="PRU00108"/>
    </source>
</evidence>
<evidence type="ECO:0000256" key="4">
    <source>
        <dbReference type="ARBA" id="ARBA00023155"/>
    </source>
</evidence>
<keyword evidence="3 6" id="KW-0238">DNA-binding</keyword>
<dbReference type="PANTHER" id="PTHR45664:SF18">
    <property type="entry name" value="HOMEOBOX PROTEIN HOX3"/>
    <property type="match status" value="1"/>
</dbReference>
<dbReference type="PROSITE" id="PS00027">
    <property type="entry name" value="HOMEOBOX_1"/>
    <property type="match status" value="1"/>
</dbReference>
<dbReference type="PROSITE" id="PS50071">
    <property type="entry name" value="HOMEOBOX_2"/>
    <property type="match status" value="1"/>
</dbReference>
<feature type="region of interest" description="Disordered" evidence="8">
    <location>
        <begin position="148"/>
        <end position="173"/>
    </location>
</feature>
<dbReference type="SUPFAM" id="SSF46689">
    <property type="entry name" value="Homeodomain-like"/>
    <property type="match status" value="1"/>
</dbReference>
<dbReference type="PRINTS" id="PR00024">
    <property type="entry name" value="HOMEOBOX"/>
</dbReference>
<evidence type="ECO:0000256" key="8">
    <source>
        <dbReference type="SAM" id="MobiDB-lite"/>
    </source>
</evidence>
<dbReference type="InterPro" id="IPR001356">
    <property type="entry name" value="HD"/>
</dbReference>
<dbReference type="Gene3D" id="1.10.10.60">
    <property type="entry name" value="Homeodomain-like"/>
    <property type="match status" value="1"/>
</dbReference>
<evidence type="ECO:0000256" key="7">
    <source>
        <dbReference type="RuleBase" id="RU000682"/>
    </source>
</evidence>
<dbReference type="InterPro" id="IPR009057">
    <property type="entry name" value="Homeodomain-like_sf"/>
</dbReference>
<dbReference type="EMBL" id="KX365080">
    <property type="protein sequence ID" value="APD15643.1"/>
    <property type="molecule type" value="mRNA"/>
</dbReference>
<dbReference type="FunFam" id="1.10.10.60:FF:000504">
    <property type="entry name" value="Transcription factor RFX3"/>
    <property type="match status" value="1"/>
</dbReference>
<evidence type="ECO:0000259" key="9">
    <source>
        <dbReference type="PROSITE" id="PS50071"/>
    </source>
</evidence>
<dbReference type="GO" id="GO:0000981">
    <property type="term" value="F:DNA-binding transcription factor activity, RNA polymerase II-specific"/>
    <property type="evidence" value="ECO:0007669"/>
    <property type="project" value="InterPro"/>
</dbReference>
<feature type="compositionally biased region" description="Polar residues" evidence="8">
    <location>
        <begin position="321"/>
        <end position="363"/>
    </location>
</feature>
<name>A0A1J0M5J1_ACACN</name>
<accession>A0A1J0M5J1</accession>
<feature type="DNA-binding region" description="Homeobox" evidence="6">
    <location>
        <begin position="170"/>
        <end position="229"/>
    </location>
</feature>
<feature type="region of interest" description="Disordered" evidence="8">
    <location>
        <begin position="43"/>
        <end position="62"/>
    </location>
</feature>
<dbReference type="CDD" id="cd00086">
    <property type="entry name" value="homeodomain"/>
    <property type="match status" value="1"/>
</dbReference>
<evidence type="ECO:0000256" key="2">
    <source>
        <dbReference type="ARBA" id="ARBA00022473"/>
    </source>
</evidence>
<feature type="region of interest" description="Disordered" evidence="8">
    <location>
        <begin position="291"/>
        <end position="374"/>
    </location>
</feature>
<dbReference type="Pfam" id="PF00046">
    <property type="entry name" value="Homeodomain"/>
    <property type="match status" value="1"/>
</dbReference>
<dbReference type="GO" id="GO:0000978">
    <property type="term" value="F:RNA polymerase II cis-regulatory region sequence-specific DNA binding"/>
    <property type="evidence" value="ECO:0007669"/>
    <property type="project" value="TreeGrafter"/>
</dbReference>
<dbReference type="PANTHER" id="PTHR45664">
    <property type="entry name" value="PROTEIN ZERKNUELLT 1-RELATED"/>
    <property type="match status" value="1"/>
</dbReference>
<reference evidence="10" key="2">
    <citation type="submission" date="2016-06" db="EMBL/GenBank/DDBJ databases">
        <authorList>
            <person name="Kjaerup R.B."/>
            <person name="Dalgaard T.S."/>
            <person name="Juul-Madsen H.R."/>
        </authorList>
    </citation>
    <scope>NUCLEOTIDE SEQUENCE</scope>
</reference>
<keyword evidence="4 6" id="KW-0371">Homeobox</keyword>
<reference evidence="10" key="1">
    <citation type="journal article" date="2016" name="BMC Genomics">
        <title>Comparative transcriptomics enlarges the toolkit of known developmental genes in mollusks.</title>
        <authorList>
            <person name="De Oliveira A.L."/>
            <person name="Wollesen T."/>
            <person name="Kristof A."/>
            <person name="Scherholz M."/>
            <person name="Redl E."/>
            <person name="Todt C."/>
            <person name="Bleidorn C."/>
            <person name="Wanninger A."/>
        </authorList>
    </citation>
    <scope>NUCLEOTIDE SEQUENCE</scope>
</reference>
<evidence type="ECO:0000313" key="10">
    <source>
        <dbReference type="EMBL" id="APD15643.1"/>
    </source>
</evidence>
<dbReference type="AlphaFoldDB" id="A0A1J0M5J1"/>
<sequence>MSSQEVTELNFGNREMQKSYYEPVQTFPGYYGNENGYGYDFGGPMGVPYPQQDPSPPNSAGGDCYRPSCYLQNPGHINGGENLVPSPGTGEYIPPYLNPPGNPCMQPLTVVTCSVSTGIPTQQQIQHPSASLLNKQRQEIYPWMRESRQNATKRQNPVPDTAAVETEPPSKRARTAYTSAQLVELEKEFHFNRYLCRPRRIEMAALLSLTERQIKIWFQNRRMKFKKEQKGKGDSDKLSPLNMDMDSLQEQPLSMTSHQVNMKSQSNGEALAEINMNLDGNLTDSKLGLRDMQDFSSSDDSLGGMNSPPQNIPQQHPAPVSISTKPTGQLPQQKHQASIQPGHQYSTLSPPASHHQITTSPQAPSFAGIQSRPETTGASCNNISTCQTPGYGNHVVTNSMQSRCSPNLYMQHNQPVMSSKQELSPSTGMLADQLYPDYMSLSTAPVNRAGHISSYYDTHVPSMNHYSQSHYNYAPKLTHL</sequence>
<keyword evidence="5 6" id="KW-0539">Nucleus</keyword>
<dbReference type="SMART" id="SM00389">
    <property type="entry name" value="HOX"/>
    <property type="match status" value="1"/>
</dbReference>